<dbReference type="RefSeq" id="WP_095621337.1">
    <property type="nucleotide sequence ID" value="NZ_NSKB01000004.1"/>
</dbReference>
<proteinExistence type="predicted"/>
<dbReference type="PANTHER" id="PTHR38011">
    <property type="entry name" value="DIHYDROFOLATE REDUCTASE FAMILY PROTEIN (AFU_ORTHOLOGUE AFUA_8G06820)"/>
    <property type="match status" value="1"/>
</dbReference>
<gene>
    <name evidence="5" type="ORF">CK498_12815</name>
</gene>
<reference evidence="5 6" key="1">
    <citation type="submission" date="2017-08" db="EMBL/GenBank/DDBJ databases">
        <title>Halomonas alkalisoli sp. nov., isolated from saline alkaline soil.</title>
        <authorList>
            <person name="Wang D."/>
            <person name="Zhang G."/>
        </authorList>
    </citation>
    <scope>NUCLEOTIDE SEQUENCE [LARGE SCALE GENOMIC DNA]</scope>
    <source>
        <strain evidence="5 6">WRN001</strain>
    </source>
</reference>
<dbReference type="InterPro" id="IPR002734">
    <property type="entry name" value="RibDG_C"/>
</dbReference>
<organism evidence="5 6">
    <name type="scientific">Halomonas salipaludis</name>
    <dbReference type="NCBI Taxonomy" id="2032625"/>
    <lineage>
        <taxon>Bacteria</taxon>
        <taxon>Pseudomonadati</taxon>
        <taxon>Pseudomonadota</taxon>
        <taxon>Gammaproteobacteria</taxon>
        <taxon>Oceanospirillales</taxon>
        <taxon>Halomonadaceae</taxon>
        <taxon>Halomonas</taxon>
    </lineage>
</organism>
<evidence type="ECO:0000256" key="1">
    <source>
        <dbReference type="ARBA" id="ARBA00005104"/>
    </source>
</evidence>
<keyword evidence="3" id="KW-0560">Oxidoreductase</keyword>
<keyword evidence="6" id="KW-1185">Reference proteome</keyword>
<dbReference type="GO" id="GO:0008703">
    <property type="term" value="F:5-amino-6-(5-phosphoribosylamino)uracil reductase activity"/>
    <property type="evidence" value="ECO:0007669"/>
    <property type="project" value="InterPro"/>
</dbReference>
<dbReference type="SUPFAM" id="SSF53597">
    <property type="entry name" value="Dihydrofolate reductase-like"/>
    <property type="match status" value="1"/>
</dbReference>
<evidence type="ECO:0000256" key="2">
    <source>
        <dbReference type="ARBA" id="ARBA00022857"/>
    </source>
</evidence>
<comment type="caution">
    <text evidence="5">The sequence shown here is derived from an EMBL/GenBank/DDBJ whole genome shotgun (WGS) entry which is preliminary data.</text>
</comment>
<comment type="pathway">
    <text evidence="1">Cofactor biosynthesis; riboflavin biosynthesis.</text>
</comment>
<dbReference type="Pfam" id="PF01872">
    <property type="entry name" value="RibD_C"/>
    <property type="match status" value="1"/>
</dbReference>
<protein>
    <submittedName>
        <fullName evidence="5">Deaminase</fullName>
    </submittedName>
</protein>
<dbReference type="AlphaFoldDB" id="A0A2A2EWL4"/>
<evidence type="ECO:0000313" key="5">
    <source>
        <dbReference type="EMBL" id="PAU76950.1"/>
    </source>
</evidence>
<dbReference type="Proteomes" id="UP000217771">
    <property type="component" value="Unassembled WGS sequence"/>
</dbReference>
<dbReference type="InterPro" id="IPR024072">
    <property type="entry name" value="DHFR-like_dom_sf"/>
</dbReference>
<accession>A0A2A2EWL4</accession>
<dbReference type="OrthoDB" id="2313602at2"/>
<dbReference type="PANTHER" id="PTHR38011:SF7">
    <property type="entry name" value="2,5-DIAMINO-6-RIBOSYLAMINO-4(3H)-PYRIMIDINONE 5'-PHOSPHATE REDUCTASE"/>
    <property type="match status" value="1"/>
</dbReference>
<sequence length="294" mass="31266">MSQPTAPPSPRRADSELSLAWQALQTARDHPWEREPELALHRDSARVTLVRGGQWHAVPALGSAAGALLDSLLPLVCDAGPRVVAQLGQSLDGRIATHSGHSHYINGVESRVHLHRLRALVDAVLVGAGTADEDDPQLSVRHIAGRQPLRVVLDPRGRVPAARRVFQDPTLATLHLLGEGAAAPDGVGDHVSHRWLARDAEGRVAPQAIIAALQQAGCRRVLIEGGGQTVSQFIAAGCVDRLHLLVAPLLIGSGRPGLSLPVIDTLDQALRPSARRFDCGDDTLFDIALRPIAG</sequence>
<feature type="domain" description="Bacterial bifunctional deaminase-reductase C-terminal" evidence="4">
    <location>
        <begin position="81"/>
        <end position="256"/>
    </location>
</feature>
<dbReference type="EMBL" id="NSKB01000004">
    <property type="protein sequence ID" value="PAU76950.1"/>
    <property type="molecule type" value="Genomic_DNA"/>
</dbReference>
<dbReference type="GO" id="GO:0009231">
    <property type="term" value="P:riboflavin biosynthetic process"/>
    <property type="evidence" value="ECO:0007669"/>
    <property type="project" value="InterPro"/>
</dbReference>
<name>A0A2A2EWL4_9GAMM</name>
<keyword evidence="2" id="KW-0521">NADP</keyword>
<evidence type="ECO:0000256" key="3">
    <source>
        <dbReference type="ARBA" id="ARBA00023002"/>
    </source>
</evidence>
<evidence type="ECO:0000259" key="4">
    <source>
        <dbReference type="Pfam" id="PF01872"/>
    </source>
</evidence>
<evidence type="ECO:0000313" key="6">
    <source>
        <dbReference type="Proteomes" id="UP000217771"/>
    </source>
</evidence>
<dbReference type="Gene3D" id="3.40.430.10">
    <property type="entry name" value="Dihydrofolate Reductase, subunit A"/>
    <property type="match status" value="1"/>
</dbReference>
<dbReference type="InterPro" id="IPR050765">
    <property type="entry name" value="Riboflavin_Biosynth_HTPR"/>
</dbReference>